<feature type="transmembrane region" description="Helical" evidence="7">
    <location>
        <begin position="72"/>
        <end position="92"/>
    </location>
</feature>
<feature type="domain" description="Major facilitator superfamily (MFS) profile" evidence="8">
    <location>
        <begin position="212"/>
        <end position="394"/>
    </location>
</feature>
<feature type="transmembrane region" description="Helical" evidence="7">
    <location>
        <begin position="331"/>
        <end position="358"/>
    </location>
</feature>
<evidence type="ECO:0000256" key="3">
    <source>
        <dbReference type="ARBA" id="ARBA00022475"/>
    </source>
</evidence>
<feature type="transmembrane region" description="Helical" evidence="7">
    <location>
        <begin position="40"/>
        <end position="60"/>
    </location>
</feature>
<feature type="transmembrane region" description="Helical" evidence="7">
    <location>
        <begin position="364"/>
        <end position="384"/>
    </location>
</feature>
<evidence type="ECO:0000256" key="6">
    <source>
        <dbReference type="ARBA" id="ARBA00023136"/>
    </source>
</evidence>
<evidence type="ECO:0000259" key="8">
    <source>
        <dbReference type="PROSITE" id="PS50850"/>
    </source>
</evidence>
<dbReference type="InterPro" id="IPR020846">
    <property type="entry name" value="MFS_dom"/>
</dbReference>
<feature type="transmembrane region" description="Helical" evidence="7">
    <location>
        <begin position="12"/>
        <end position="34"/>
    </location>
</feature>
<feature type="transmembrane region" description="Helical" evidence="7">
    <location>
        <begin position="98"/>
        <end position="118"/>
    </location>
</feature>
<dbReference type="EMBL" id="BLAN01000035">
    <property type="protein sequence ID" value="GET07733.1"/>
    <property type="molecule type" value="Genomic_DNA"/>
</dbReference>
<dbReference type="RefSeq" id="WP_225439667.1">
    <property type="nucleotide sequence ID" value="NZ_BLAN01000035.1"/>
</dbReference>
<keyword evidence="3" id="KW-1003">Cell membrane</keyword>
<dbReference type="InterPro" id="IPR011701">
    <property type="entry name" value="MFS"/>
</dbReference>
<dbReference type="PANTHER" id="PTHR23513">
    <property type="entry name" value="INTEGRAL MEMBRANE EFFLUX PROTEIN-RELATED"/>
    <property type="match status" value="1"/>
</dbReference>
<sequence>MLRRYGDFRNVFLGRLISNAGDSVYLIVLSWYMLEVTKSSVYVGILNFLLFLPNTFSFLFGHYFDRYSQKKWLIYLELVQALAVLVIIMGMLFKGSFIAIWVILVAAFVAATAGLNTYTVQDTLIPKIVSSKDLAKAEMYMATAYNGTDYIFSALTGFLLNIFASVYLLIADLFSFIMAIFCFKKIRFNEVVADEEQVDFFKGFKFLVENKLLLLVCVGSAILNFLFGGLNIYELLLAKELGGAGYYGVLMAIGSLGILIGTTVVANKVTNKYRLGLVFGVTTFLYGVGVCLLPFLINRYVFLMGWFLVFIFLGLSQVVQKPILQNEIPAANLGAAFSAFYTLTVSTLAIGSIFFGIVAKYLSWQLFLPIFGIAYALVGGSYLLNKKLRGYEVN</sequence>
<gene>
    <name evidence="9" type="ORF">SY111_03570</name>
</gene>
<name>A0A6F9XR30_9LACO</name>
<organism evidence="9">
    <name type="scientific">Ligilactobacillus agilis</name>
    <dbReference type="NCBI Taxonomy" id="1601"/>
    <lineage>
        <taxon>Bacteria</taxon>
        <taxon>Bacillati</taxon>
        <taxon>Bacillota</taxon>
        <taxon>Bacilli</taxon>
        <taxon>Lactobacillales</taxon>
        <taxon>Lactobacillaceae</taxon>
        <taxon>Ligilactobacillus</taxon>
    </lineage>
</organism>
<keyword evidence="5 7" id="KW-1133">Transmembrane helix</keyword>
<keyword evidence="2" id="KW-0813">Transport</keyword>
<evidence type="ECO:0000256" key="2">
    <source>
        <dbReference type="ARBA" id="ARBA00022448"/>
    </source>
</evidence>
<dbReference type="PROSITE" id="PS50850">
    <property type="entry name" value="MFS"/>
    <property type="match status" value="1"/>
</dbReference>
<dbReference type="Pfam" id="PF07690">
    <property type="entry name" value="MFS_1"/>
    <property type="match status" value="1"/>
</dbReference>
<keyword evidence="6 7" id="KW-0472">Membrane</keyword>
<protein>
    <submittedName>
        <fullName evidence="9">Major facilitator superfamily transporter</fullName>
    </submittedName>
</protein>
<dbReference type="CDD" id="cd06173">
    <property type="entry name" value="MFS_MefA_like"/>
    <property type="match status" value="1"/>
</dbReference>
<dbReference type="Proteomes" id="UP000494178">
    <property type="component" value="Unassembled WGS sequence"/>
</dbReference>
<dbReference type="InterPro" id="IPR036259">
    <property type="entry name" value="MFS_trans_sf"/>
</dbReference>
<keyword evidence="4 7" id="KW-0812">Transmembrane</keyword>
<dbReference type="GO" id="GO:0022857">
    <property type="term" value="F:transmembrane transporter activity"/>
    <property type="evidence" value="ECO:0007669"/>
    <property type="project" value="InterPro"/>
</dbReference>
<dbReference type="SUPFAM" id="SSF103473">
    <property type="entry name" value="MFS general substrate transporter"/>
    <property type="match status" value="1"/>
</dbReference>
<feature type="transmembrane region" description="Helical" evidence="7">
    <location>
        <begin position="245"/>
        <end position="265"/>
    </location>
</feature>
<evidence type="ECO:0000313" key="9">
    <source>
        <dbReference type="EMBL" id="GET07733.1"/>
    </source>
</evidence>
<reference evidence="9" key="1">
    <citation type="submission" date="2019-10" db="EMBL/GenBank/DDBJ databases">
        <title>Lactobacillus agilis SY111 Whole Genome Sequencing Project.</title>
        <authorList>
            <person name="Suzuki S."/>
            <person name="Endo A."/>
            <person name="Maeno S."/>
            <person name="Shiwa Y."/>
            <person name="Matsutani M."/>
            <person name="Kajikawa A."/>
        </authorList>
    </citation>
    <scope>NUCLEOTIDE SEQUENCE</scope>
    <source>
        <strain evidence="9">SY111</strain>
    </source>
</reference>
<evidence type="ECO:0000256" key="4">
    <source>
        <dbReference type="ARBA" id="ARBA00022692"/>
    </source>
</evidence>
<feature type="transmembrane region" description="Helical" evidence="7">
    <location>
        <begin position="277"/>
        <end position="297"/>
    </location>
</feature>
<dbReference type="PANTHER" id="PTHR23513:SF6">
    <property type="entry name" value="MAJOR FACILITATOR SUPERFAMILY ASSOCIATED DOMAIN-CONTAINING PROTEIN"/>
    <property type="match status" value="1"/>
</dbReference>
<feature type="transmembrane region" description="Helical" evidence="7">
    <location>
        <begin position="212"/>
        <end position="233"/>
    </location>
</feature>
<accession>A0A6F9XR30</accession>
<evidence type="ECO:0000256" key="5">
    <source>
        <dbReference type="ARBA" id="ARBA00022989"/>
    </source>
</evidence>
<comment type="subcellular location">
    <subcellularLocation>
        <location evidence="1">Cell membrane</location>
        <topology evidence="1">Multi-pass membrane protein</topology>
    </subcellularLocation>
</comment>
<feature type="transmembrane region" description="Helical" evidence="7">
    <location>
        <begin position="166"/>
        <end position="183"/>
    </location>
</feature>
<proteinExistence type="predicted"/>
<feature type="transmembrane region" description="Helical" evidence="7">
    <location>
        <begin position="139"/>
        <end position="160"/>
    </location>
</feature>
<evidence type="ECO:0000256" key="1">
    <source>
        <dbReference type="ARBA" id="ARBA00004651"/>
    </source>
</evidence>
<dbReference type="GO" id="GO:0005886">
    <property type="term" value="C:plasma membrane"/>
    <property type="evidence" value="ECO:0007669"/>
    <property type="project" value="UniProtKB-SubCell"/>
</dbReference>
<comment type="caution">
    <text evidence="9">The sequence shown here is derived from an EMBL/GenBank/DDBJ whole genome shotgun (WGS) entry which is preliminary data.</text>
</comment>
<dbReference type="AlphaFoldDB" id="A0A6F9XR30"/>
<feature type="transmembrane region" description="Helical" evidence="7">
    <location>
        <begin position="303"/>
        <end position="319"/>
    </location>
</feature>
<evidence type="ECO:0000256" key="7">
    <source>
        <dbReference type="SAM" id="Phobius"/>
    </source>
</evidence>
<dbReference type="Gene3D" id="1.20.1250.20">
    <property type="entry name" value="MFS general substrate transporter like domains"/>
    <property type="match status" value="1"/>
</dbReference>